<dbReference type="Pfam" id="PF13412">
    <property type="entry name" value="HTH_24"/>
    <property type="match status" value="1"/>
</dbReference>
<dbReference type="SUPFAM" id="SSF53067">
    <property type="entry name" value="Actin-like ATPase domain"/>
    <property type="match status" value="1"/>
</dbReference>
<dbReference type="RefSeq" id="WP_015358601.1">
    <property type="nucleotide sequence ID" value="NZ_CP014672.1"/>
</dbReference>
<dbReference type="Pfam" id="PF00480">
    <property type="entry name" value="ROK"/>
    <property type="match status" value="1"/>
</dbReference>
<dbReference type="InterPro" id="IPR000600">
    <property type="entry name" value="ROK"/>
</dbReference>
<sequence length="399" mass="43566">MAKKITGNNQYLKELNKAIILDLIRKNKRLSRKELADLTGLSPTACGSITRELIKEGFLHETGQGESTGGRKPVMLELKPNSYFAVGFDIGMTELKMVIADITANILVQKSFEYGRGITADEVVKLIGEKFYETVAGEKLDVDRFIGCGLSIPGILERKTNKVVIAPNLSWSEVDLDSKISKILNLPVYIENEAMCSAICEHWIGKCSNVENFVCINIESGIGAGIFIGESVYRGYSGSAGEIGHLIVKENGRQCGCGNRGCLETYASVRHMLEEINDKIQHGYSSEVIRPGTGALTWERVIDAAYKGDELCIEVLNKGAKYVGYAVAFLINTLNPEAIVLGKCFADYAPLVMDTLIGTVNEKALKYPLSKVKILTSEFGMNSSALGAAMIPIRKVFGK</sequence>
<evidence type="ECO:0000313" key="4">
    <source>
        <dbReference type="EMBL" id="ANW98319.1"/>
    </source>
</evidence>
<dbReference type="PANTHER" id="PTHR18964">
    <property type="entry name" value="ROK (REPRESSOR, ORF, KINASE) FAMILY"/>
    <property type="match status" value="1"/>
</dbReference>
<dbReference type="OrthoDB" id="9796533at2"/>
<dbReference type="Gene3D" id="3.30.420.40">
    <property type="match status" value="2"/>
</dbReference>
<comment type="function">
    <text evidence="1">Transcriptional repressor of xylose-utilizing enzymes.</text>
</comment>
<accession>A0A1B1YC27</accession>
<evidence type="ECO:0000256" key="2">
    <source>
        <dbReference type="ARBA" id="ARBA00006479"/>
    </source>
</evidence>
<dbReference type="InterPro" id="IPR049874">
    <property type="entry name" value="ROK_cs"/>
</dbReference>
<evidence type="ECO:0000256" key="3">
    <source>
        <dbReference type="ARBA" id="ARBA00022629"/>
    </source>
</evidence>
<dbReference type="AlphaFoldDB" id="A0A1B1YC27"/>
<dbReference type="CDD" id="cd24076">
    <property type="entry name" value="ASKHA_ATPase_ROK_BsXylR-like"/>
    <property type="match status" value="1"/>
</dbReference>
<keyword evidence="3" id="KW-0859">Xylose metabolism</keyword>
<name>A0A1B1YC27_THEST</name>
<reference evidence="4 5" key="1">
    <citation type="submission" date="2016-02" db="EMBL/GenBank/DDBJ databases">
        <title>Comparison of Clostridium stercorarium subspecies using comparative genomics and transcriptomics.</title>
        <authorList>
            <person name="Schellenberg J."/>
            <person name="Thallinger G."/>
            <person name="Levin D.B."/>
            <person name="Zhang X."/>
            <person name="Alvare G."/>
            <person name="Fristensky B."/>
            <person name="Sparling R."/>
        </authorList>
    </citation>
    <scope>NUCLEOTIDE SEQUENCE [LARGE SCALE GENOMIC DNA]</scope>
    <source>
        <strain evidence="4 5">DSM 2910</strain>
    </source>
</reference>
<comment type="similarity">
    <text evidence="2">Belongs to the ROK (NagC/XylR) family.</text>
</comment>
<dbReference type="SUPFAM" id="SSF46785">
    <property type="entry name" value="Winged helix' DNA-binding domain"/>
    <property type="match status" value="1"/>
</dbReference>
<dbReference type="InterPro" id="IPR036388">
    <property type="entry name" value="WH-like_DNA-bd_sf"/>
</dbReference>
<evidence type="ECO:0000313" key="5">
    <source>
        <dbReference type="Proteomes" id="UP000092971"/>
    </source>
</evidence>
<organism evidence="4 5">
    <name type="scientific">Thermoclostridium stercorarium subsp. thermolacticum DSM 2910</name>
    <dbReference type="NCBI Taxonomy" id="1121336"/>
    <lineage>
        <taxon>Bacteria</taxon>
        <taxon>Bacillati</taxon>
        <taxon>Bacillota</taxon>
        <taxon>Clostridia</taxon>
        <taxon>Eubacteriales</taxon>
        <taxon>Oscillospiraceae</taxon>
        <taxon>Thermoclostridium</taxon>
    </lineage>
</organism>
<dbReference type="Proteomes" id="UP000092971">
    <property type="component" value="Chromosome"/>
</dbReference>
<evidence type="ECO:0000256" key="1">
    <source>
        <dbReference type="ARBA" id="ARBA00002486"/>
    </source>
</evidence>
<dbReference type="Gene3D" id="1.10.10.10">
    <property type="entry name" value="Winged helix-like DNA-binding domain superfamily/Winged helix DNA-binding domain"/>
    <property type="match status" value="1"/>
</dbReference>
<protein>
    <submittedName>
        <fullName evidence="4">XylR family transcriptional regulator</fullName>
    </submittedName>
</protein>
<dbReference type="InterPro" id="IPR036390">
    <property type="entry name" value="WH_DNA-bd_sf"/>
</dbReference>
<dbReference type="InterPro" id="IPR043129">
    <property type="entry name" value="ATPase_NBD"/>
</dbReference>
<dbReference type="EMBL" id="CP014672">
    <property type="protein sequence ID" value="ANW98319.1"/>
    <property type="molecule type" value="Genomic_DNA"/>
</dbReference>
<dbReference type="GO" id="GO:0042732">
    <property type="term" value="P:D-xylose metabolic process"/>
    <property type="evidence" value="ECO:0007669"/>
    <property type="project" value="UniProtKB-KW"/>
</dbReference>
<gene>
    <name evidence="4" type="ORF">CSTERTH_04340</name>
</gene>
<proteinExistence type="inferred from homology"/>
<keyword evidence="3" id="KW-0119">Carbohydrate metabolism</keyword>
<dbReference type="PROSITE" id="PS01125">
    <property type="entry name" value="ROK"/>
    <property type="match status" value="1"/>
</dbReference>
<dbReference type="PANTHER" id="PTHR18964:SF149">
    <property type="entry name" value="BIFUNCTIONAL UDP-N-ACETYLGLUCOSAMINE 2-EPIMERASE_N-ACETYLMANNOSAMINE KINASE"/>
    <property type="match status" value="1"/>
</dbReference>